<feature type="transmembrane region" description="Helical" evidence="7">
    <location>
        <begin position="271"/>
        <end position="296"/>
    </location>
</feature>
<comment type="similarity">
    <text evidence="2">Belongs to the ABC-4 integral membrane protein family. LolC/E subfamily.</text>
</comment>
<accession>A0A377J0Q3</accession>
<feature type="transmembrane region" description="Helical" evidence="7">
    <location>
        <begin position="316"/>
        <end position="341"/>
    </location>
</feature>
<keyword evidence="3" id="KW-1003">Cell membrane</keyword>
<evidence type="ECO:0000313" key="9">
    <source>
        <dbReference type="EMBL" id="STO93838.1"/>
    </source>
</evidence>
<gene>
    <name evidence="9" type="ORF">NCTC13335_01753</name>
</gene>
<evidence type="ECO:0000313" key="10">
    <source>
        <dbReference type="Proteomes" id="UP000255264"/>
    </source>
</evidence>
<reference evidence="9 10" key="1">
    <citation type="submission" date="2018-06" db="EMBL/GenBank/DDBJ databases">
        <authorList>
            <consortium name="Pathogen Informatics"/>
            <person name="Doyle S."/>
        </authorList>
    </citation>
    <scope>NUCLEOTIDE SEQUENCE [LARGE SCALE GENOMIC DNA]</scope>
    <source>
        <strain evidence="9 10">NCTC13335</strain>
    </source>
</reference>
<evidence type="ECO:0000256" key="7">
    <source>
        <dbReference type="SAM" id="Phobius"/>
    </source>
</evidence>
<dbReference type="Pfam" id="PF02687">
    <property type="entry name" value="FtsX"/>
    <property type="match status" value="1"/>
</dbReference>
<keyword evidence="4 7" id="KW-0812">Transmembrane</keyword>
<keyword evidence="5 7" id="KW-1133">Transmembrane helix</keyword>
<organism evidence="9 10">
    <name type="scientific">Haemophilus pittmaniae</name>
    <dbReference type="NCBI Taxonomy" id="249188"/>
    <lineage>
        <taxon>Bacteria</taxon>
        <taxon>Pseudomonadati</taxon>
        <taxon>Pseudomonadota</taxon>
        <taxon>Gammaproteobacteria</taxon>
        <taxon>Pasteurellales</taxon>
        <taxon>Pasteurellaceae</taxon>
        <taxon>Haemophilus</taxon>
    </lineage>
</organism>
<dbReference type="Proteomes" id="UP000255264">
    <property type="component" value="Unassembled WGS sequence"/>
</dbReference>
<dbReference type="InterPro" id="IPR003838">
    <property type="entry name" value="ABC3_permease_C"/>
</dbReference>
<evidence type="ECO:0000256" key="2">
    <source>
        <dbReference type="ARBA" id="ARBA00005236"/>
    </source>
</evidence>
<dbReference type="GO" id="GO:0044874">
    <property type="term" value="P:lipoprotein localization to outer membrane"/>
    <property type="evidence" value="ECO:0007669"/>
    <property type="project" value="TreeGrafter"/>
</dbReference>
<dbReference type="GO" id="GO:0098797">
    <property type="term" value="C:plasma membrane protein complex"/>
    <property type="evidence" value="ECO:0007669"/>
    <property type="project" value="TreeGrafter"/>
</dbReference>
<evidence type="ECO:0000256" key="4">
    <source>
        <dbReference type="ARBA" id="ARBA00022692"/>
    </source>
</evidence>
<keyword evidence="6 7" id="KW-0472">Membrane</keyword>
<dbReference type="EMBL" id="UGHS01000004">
    <property type="protein sequence ID" value="STO93838.1"/>
    <property type="molecule type" value="Genomic_DNA"/>
</dbReference>
<dbReference type="OrthoDB" id="5410375at2"/>
<comment type="subcellular location">
    <subcellularLocation>
        <location evidence="1">Cell membrane</location>
        <topology evidence="1">Multi-pass membrane protein</topology>
    </subcellularLocation>
</comment>
<evidence type="ECO:0000256" key="6">
    <source>
        <dbReference type="ARBA" id="ARBA00023136"/>
    </source>
</evidence>
<dbReference type="PANTHER" id="PTHR30489">
    <property type="entry name" value="LIPOPROTEIN-RELEASING SYSTEM TRANSMEMBRANE PROTEIN LOLE"/>
    <property type="match status" value="1"/>
</dbReference>
<evidence type="ECO:0000256" key="1">
    <source>
        <dbReference type="ARBA" id="ARBA00004651"/>
    </source>
</evidence>
<proteinExistence type="inferred from homology"/>
<evidence type="ECO:0000256" key="5">
    <source>
        <dbReference type="ARBA" id="ARBA00022989"/>
    </source>
</evidence>
<evidence type="ECO:0000259" key="8">
    <source>
        <dbReference type="Pfam" id="PF02687"/>
    </source>
</evidence>
<name>A0A377J0Q3_9PAST</name>
<dbReference type="PANTHER" id="PTHR30489:SF0">
    <property type="entry name" value="LIPOPROTEIN-RELEASING SYSTEM TRANSMEMBRANE PROTEIN LOLE"/>
    <property type="match status" value="1"/>
</dbReference>
<feature type="domain" description="ABC3 transporter permease C-terminal" evidence="8">
    <location>
        <begin position="274"/>
        <end position="395"/>
    </location>
</feature>
<protein>
    <submittedName>
        <fullName evidence="9">ABC transporter permease</fullName>
    </submittedName>
</protein>
<evidence type="ECO:0000256" key="3">
    <source>
        <dbReference type="ARBA" id="ARBA00022475"/>
    </source>
</evidence>
<dbReference type="RefSeq" id="WP_115003437.1">
    <property type="nucleotide sequence ID" value="NZ_UGHS01000004.1"/>
</dbReference>
<feature type="transmembrane region" description="Helical" evidence="7">
    <location>
        <begin position="368"/>
        <end position="391"/>
    </location>
</feature>
<dbReference type="InterPro" id="IPR051447">
    <property type="entry name" value="Lipoprotein-release_system"/>
</dbReference>
<feature type="transmembrane region" description="Helical" evidence="7">
    <location>
        <begin position="21"/>
        <end position="43"/>
    </location>
</feature>
<dbReference type="AlphaFoldDB" id="A0A377J0Q3"/>
<keyword evidence="10" id="KW-1185">Reference proteome</keyword>
<sequence length="402" mass="44650">MKNRFVLLARLALNDLFYDRKVSFCIIASLVAVIAPLLLLFSLKYGIVSQLRYQLVNDPTNLEVKIVGNLNLSQNWFDWLKQQPETQFSIPLTRSLNTIIDLKKGTNFVRNVELIPTDEGDPITQQSLQTENSIILSALSAEKLQTKQGESITLVATRNENGQEEKALLQLKVQSILNEQQFPRAAIFVPMSLLIGVEDFRDGMQTALFPEAKGKLNDKAREHFARARIYAKSLDDVAPLALKLREQFHIDTRTESKAIENVKAIDSVLNIIFMVIAFTSVVGCVLSLIGAFLANIDRKRKDIAVLRLIGFQQSAVGIYLVFQAIVLSSVAFVLSYGLYLFGSQLFNQILGTSLSGSYFVSRLAPVHLSLAFVFSFLLAGVVAAIGAIRAVKIQPAESLRDV</sequence>